<protein>
    <submittedName>
        <fullName evidence="1">Uncharacterized protein</fullName>
    </submittedName>
</protein>
<organism evidence="1 2">
    <name type="scientific">Fimbriimonas ginsengisoli Gsoil 348</name>
    <dbReference type="NCBI Taxonomy" id="661478"/>
    <lineage>
        <taxon>Bacteria</taxon>
        <taxon>Bacillati</taxon>
        <taxon>Armatimonadota</taxon>
        <taxon>Fimbriimonadia</taxon>
        <taxon>Fimbriimonadales</taxon>
        <taxon>Fimbriimonadaceae</taxon>
        <taxon>Fimbriimonas</taxon>
    </lineage>
</organism>
<dbReference type="Proteomes" id="UP000027982">
    <property type="component" value="Chromosome"/>
</dbReference>
<reference evidence="1 2" key="1">
    <citation type="journal article" date="2014" name="PLoS ONE">
        <title>The first complete genome sequence of the class fimbriimonadia in the phylum armatimonadetes.</title>
        <authorList>
            <person name="Hu Z.Y."/>
            <person name="Wang Y.Z."/>
            <person name="Im W.T."/>
            <person name="Wang S.Y."/>
            <person name="Zhao G.P."/>
            <person name="Zheng H.J."/>
            <person name="Quan Z.X."/>
        </authorList>
    </citation>
    <scope>NUCLEOTIDE SEQUENCE [LARGE SCALE GENOMIC DNA]</scope>
    <source>
        <strain evidence="1">Gsoil 348</strain>
    </source>
</reference>
<dbReference type="HOGENOM" id="CLU_1537812_0_0_0"/>
<proteinExistence type="predicted"/>
<dbReference type="AlphaFoldDB" id="A0A068NXC1"/>
<name>A0A068NXC1_FIMGI</name>
<evidence type="ECO:0000313" key="1">
    <source>
        <dbReference type="EMBL" id="AIE88173.1"/>
    </source>
</evidence>
<dbReference type="EMBL" id="CP007139">
    <property type="protein sequence ID" value="AIE88173.1"/>
    <property type="molecule type" value="Genomic_DNA"/>
</dbReference>
<dbReference type="STRING" id="661478.OP10G_4805"/>
<accession>A0A068NXC1</accession>
<dbReference type="RefSeq" id="WP_025227965.1">
    <property type="nucleotide sequence ID" value="NZ_CP007139.1"/>
</dbReference>
<dbReference type="KEGG" id="fgi:OP10G_4805"/>
<gene>
    <name evidence="1" type="ORF">OP10G_4805</name>
</gene>
<keyword evidence="2" id="KW-1185">Reference proteome</keyword>
<evidence type="ECO:0000313" key="2">
    <source>
        <dbReference type="Proteomes" id="UP000027982"/>
    </source>
</evidence>
<sequence length="174" mass="19144">MPNPFGNVVYIQIRRRWVSIRLLGWSGRLGEWSGVPEVVFGQDGKGREHAYLPDDPRATTTIRPRAFIAFAHPRVVLDGFDDTVAALRIMLKLAGVPAQMVARTTYLLHIRDEWFGGVSDVERRALIEMAKWLGAGRVLFVDSPTELSPPEVLALVRSPQAQTGSSVPLAGGVS</sequence>